<feature type="transmembrane region" description="Helical" evidence="17">
    <location>
        <begin position="18"/>
        <end position="34"/>
    </location>
</feature>
<dbReference type="GO" id="GO:0042773">
    <property type="term" value="P:ATP synthesis coupled electron transport"/>
    <property type="evidence" value="ECO:0007669"/>
    <property type="project" value="InterPro"/>
</dbReference>
<evidence type="ECO:0000256" key="7">
    <source>
        <dbReference type="ARBA" id="ARBA00022660"/>
    </source>
</evidence>
<feature type="transmembrane region" description="Helical" evidence="17">
    <location>
        <begin position="242"/>
        <end position="261"/>
    </location>
</feature>
<evidence type="ECO:0000256" key="2">
    <source>
        <dbReference type="ARBA" id="ARBA00004225"/>
    </source>
</evidence>
<gene>
    <name evidence="20" type="primary">ND4</name>
</gene>
<evidence type="ECO:0000256" key="10">
    <source>
        <dbReference type="ARBA" id="ARBA00022982"/>
    </source>
</evidence>
<dbReference type="GO" id="GO:0015990">
    <property type="term" value="P:electron transport coupled proton transport"/>
    <property type="evidence" value="ECO:0007669"/>
    <property type="project" value="TreeGrafter"/>
</dbReference>
<feature type="transmembrane region" description="Helical" evidence="17">
    <location>
        <begin position="107"/>
        <end position="129"/>
    </location>
</feature>
<proteinExistence type="inferred from homology"/>
<sequence>MMVLFTLIFMIPLINKNIWVKLMSFFNVTFLFILKYSNTIMNFNVSLILGFDKISYFMVLLSLWVCSLMILASSKINKLDNFTIFFNLNMILLMFSLMVVFSSLNLLIFYIFFEVSLIPVLFLIVGWGYQPERLAAGLYLIFYTLFFSLPMMLGIFYLLNSCYSLMFFEFMSLDYCFLYFLINMIFFVKIPMFGIHLWLPKAHVEAPVSGSMILAGVMLKLGGYGLMRLMKVFQKMGLCLNVYMISFALIGGVLVSLICFYQSDIKSLIAYSSVSHMSLVMSGILSLNYLGYVGSLVLMIGHGLCSSGLFVLANVYYERLNTRSLYVVKGLINLIPSVSLWMFMLSVCNMSSPPSLNLLGEIILYMSLVSYSYIIMVFLMVISFFSAVYSLYLYSYTNHGKFSLGIYSFNSGKLNEFLLLFLHWFPLNLLFLFSGNLFMI</sequence>
<keyword evidence="8 17" id="KW-0812">Transmembrane</keyword>
<feature type="transmembrane region" description="Helical" evidence="17">
    <location>
        <begin position="84"/>
        <end position="101"/>
    </location>
</feature>
<dbReference type="InterPro" id="IPR001750">
    <property type="entry name" value="ND/Mrp_TM"/>
</dbReference>
<dbReference type="GO" id="GO:0031966">
    <property type="term" value="C:mitochondrial membrane"/>
    <property type="evidence" value="ECO:0007669"/>
    <property type="project" value="UniProtKB-SubCell"/>
</dbReference>
<evidence type="ECO:0000256" key="3">
    <source>
        <dbReference type="ARBA" id="ARBA00009025"/>
    </source>
</evidence>
<evidence type="ECO:0000256" key="13">
    <source>
        <dbReference type="ARBA" id="ARBA00023075"/>
    </source>
</evidence>
<evidence type="ECO:0000259" key="19">
    <source>
        <dbReference type="Pfam" id="PF01059"/>
    </source>
</evidence>
<dbReference type="PRINTS" id="PR01437">
    <property type="entry name" value="NUOXDRDTASE4"/>
</dbReference>
<keyword evidence="6 17" id="KW-0813">Transport</keyword>
<dbReference type="GO" id="GO:0008137">
    <property type="term" value="F:NADH dehydrogenase (ubiquinone) activity"/>
    <property type="evidence" value="ECO:0007669"/>
    <property type="project" value="UniProtKB-UniRule"/>
</dbReference>
<comment type="similarity">
    <text evidence="3 17">Belongs to the complex I subunit 4 family.</text>
</comment>
<name>U3L0D3_9CUCU</name>
<feature type="transmembrane region" description="Helical" evidence="17">
    <location>
        <begin position="324"/>
        <end position="343"/>
    </location>
</feature>
<keyword evidence="9" id="KW-1278">Translocase</keyword>
<evidence type="ECO:0000256" key="1">
    <source>
        <dbReference type="ARBA" id="ARBA00003257"/>
    </source>
</evidence>
<feature type="transmembrane region" description="Helical" evidence="17">
    <location>
        <begin position="211"/>
        <end position="230"/>
    </location>
</feature>
<keyword evidence="14 17" id="KW-0496">Mitochondrion</keyword>
<feature type="domain" description="NADH:ubiquinone oxidoreductase chain 4 N-terminal" evidence="19">
    <location>
        <begin position="2"/>
        <end position="99"/>
    </location>
</feature>
<feature type="transmembrane region" description="Helical" evidence="17">
    <location>
        <begin position="417"/>
        <end position="439"/>
    </location>
</feature>
<feature type="transmembrane region" description="Helical" evidence="17">
    <location>
        <begin position="177"/>
        <end position="199"/>
    </location>
</feature>
<comment type="function">
    <text evidence="17">Core subunit of the mitochondrial membrane respiratory chain NADH dehydrogenase (Complex I) which catalyzes electron transfer from NADH through the respiratory chain, using ubiquinone as an electron acceptor. Essential for the catalytic activity and assembly of complex I.</text>
</comment>
<evidence type="ECO:0000256" key="9">
    <source>
        <dbReference type="ARBA" id="ARBA00022967"/>
    </source>
</evidence>
<evidence type="ECO:0000256" key="12">
    <source>
        <dbReference type="ARBA" id="ARBA00023027"/>
    </source>
</evidence>
<keyword evidence="15 17" id="KW-0472">Membrane</keyword>
<feature type="domain" description="NADH:quinone oxidoreductase/Mrp antiporter transmembrane" evidence="18">
    <location>
        <begin position="103"/>
        <end position="385"/>
    </location>
</feature>
<protein>
    <recommendedName>
        <fullName evidence="5 17">NADH-ubiquinone oxidoreductase chain 4</fullName>
        <ecNumber evidence="4 17">7.1.1.2</ecNumber>
    </recommendedName>
</protein>
<organism evidence="20">
    <name type="scientific">Imatidium capense</name>
    <dbReference type="NCBI Taxonomy" id="294609"/>
    <lineage>
        <taxon>Eukaryota</taxon>
        <taxon>Metazoa</taxon>
        <taxon>Ecdysozoa</taxon>
        <taxon>Arthropoda</taxon>
        <taxon>Hexapoda</taxon>
        <taxon>Insecta</taxon>
        <taxon>Pterygota</taxon>
        <taxon>Neoptera</taxon>
        <taxon>Endopterygota</taxon>
        <taxon>Coleoptera</taxon>
        <taxon>Polyphaga</taxon>
        <taxon>Cucujiformia</taxon>
        <taxon>Chrysomeloidea</taxon>
        <taxon>Chrysomelidae</taxon>
        <taxon>Cassidinae</taxon>
        <taxon>Imatidium</taxon>
    </lineage>
</organism>
<feature type="transmembrane region" description="Helical" evidence="17">
    <location>
        <begin position="54"/>
        <end position="72"/>
    </location>
</feature>
<feature type="transmembrane region" description="Helical" evidence="17">
    <location>
        <begin position="296"/>
        <end position="317"/>
    </location>
</feature>
<feature type="transmembrane region" description="Helical" evidence="17">
    <location>
        <begin position="136"/>
        <end position="157"/>
    </location>
</feature>
<comment type="function">
    <text evidence="1">Core subunit of the mitochondrial membrane respiratory chain NADH dehydrogenase (Complex I) that is believed to belong to the minimal assembly required for catalysis. Complex I functions in the transfer of electrons from NADH to the respiratory chain. The immediate electron acceptor for the enzyme is believed to be ubiquinone.</text>
</comment>
<evidence type="ECO:0000256" key="6">
    <source>
        <dbReference type="ARBA" id="ARBA00022448"/>
    </source>
</evidence>
<dbReference type="GO" id="GO:0048039">
    <property type="term" value="F:ubiquinone binding"/>
    <property type="evidence" value="ECO:0007669"/>
    <property type="project" value="TreeGrafter"/>
</dbReference>
<evidence type="ECO:0000256" key="15">
    <source>
        <dbReference type="ARBA" id="ARBA00023136"/>
    </source>
</evidence>
<dbReference type="EC" id="7.1.1.2" evidence="4 17"/>
<dbReference type="InterPro" id="IPR003918">
    <property type="entry name" value="NADH_UbQ_OxRdtase"/>
</dbReference>
<evidence type="ECO:0000313" key="20">
    <source>
        <dbReference type="EMBL" id="AFU50204.1"/>
    </source>
</evidence>
<keyword evidence="10 17" id="KW-0249">Electron transport</keyword>
<evidence type="ECO:0000256" key="17">
    <source>
        <dbReference type="RuleBase" id="RU003297"/>
    </source>
</evidence>
<accession>U3L0D3</accession>
<evidence type="ECO:0000256" key="8">
    <source>
        <dbReference type="ARBA" id="ARBA00022692"/>
    </source>
</evidence>
<keyword evidence="12 17" id="KW-0520">NAD</keyword>
<feature type="transmembrane region" description="Helical" evidence="17">
    <location>
        <begin position="363"/>
        <end position="396"/>
    </location>
</feature>
<comment type="subcellular location">
    <subcellularLocation>
        <location evidence="2 17">Mitochondrion membrane</location>
        <topology evidence="2 17">Multi-pass membrane protein</topology>
    </subcellularLocation>
</comment>
<evidence type="ECO:0000256" key="4">
    <source>
        <dbReference type="ARBA" id="ARBA00012944"/>
    </source>
</evidence>
<evidence type="ECO:0000256" key="16">
    <source>
        <dbReference type="ARBA" id="ARBA00049551"/>
    </source>
</evidence>
<evidence type="ECO:0000256" key="11">
    <source>
        <dbReference type="ARBA" id="ARBA00022989"/>
    </source>
</evidence>
<dbReference type="InterPro" id="IPR000260">
    <property type="entry name" value="NADH4_N"/>
</dbReference>
<dbReference type="Pfam" id="PF01059">
    <property type="entry name" value="Oxidored_q5_N"/>
    <property type="match status" value="1"/>
</dbReference>
<dbReference type="PANTHER" id="PTHR43507">
    <property type="entry name" value="NADH-UBIQUINONE OXIDOREDUCTASE CHAIN 4"/>
    <property type="match status" value="1"/>
</dbReference>
<reference evidence="20" key="1">
    <citation type="submission" date="2012-06" db="EMBL/GenBank/DDBJ databases">
        <title>Mitogenomics of the Coleoptera under dense taxon sampling.</title>
        <authorList>
            <person name="Timmermans M.J.T.N."/>
            <person name="Lim J."/>
            <person name="Dodsworth S."/>
            <person name="Haran J."/>
            <person name="Ahrens D."/>
            <person name="Bocak L."/>
            <person name="London A."/>
            <person name="Culverwell L."/>
            <person name="Vogler A.P."/>
        </authorList>
    </citation>
    <scope>NUCLEOTIDE SEQUENCE</scope>
</reference>
<dbReference type="GO" id="GO:0003954">
    <property type="term" value="F:NADH dehydrogenase activity"/>
    <property type="evidence" value="ECO:0007669"/>
    <property type="project" value="TreeGrafter"/>
</dbReference>
<feature type="transmembrane region" description="Helical" evidence="17">
    <location>
        <begin position="268"/>
        <end position="290"/>
    </location>
</feature>
<evidence type="ECO:0000256" key="5">
    <source>
        <dbReference type="ARBA" id="ARBA00021006"/>
    </source>
</evidence>
<dbReference type="PANTHER" id="PTHR43507:SF20">
    <property type="entry name" value="NADH-UBIQUINONE OXIDOREDUCTASE CHAIN 4"/>
    <property type="match status" value="1"/>
</dbReference>
<dbReference type="EMBL" id="JX220993">
    <property type="protein sequence ID" value="AFU50204.1"/>
    <property type="molecule type" value="Genomic_DNA"/>
</dbReference>
<evidence type="ECO:0000256" key="14">
    <source>
        <dbReference type="ARBA" id="ARBA00023128"/>
    </source>
</evidence>
<geneLocation type="mitochondrion" evidence="20"/>
<keyword evidence="13 17" id="KW-0830">Ubiquinone</keyword>
<evidence type="ECO:0000259" key="18">
    <source>
        <dbReference type="Pfam" id="PF00361"/>
    </source>
</evidence>
<keyword evidence="7 17" id="KW-0679">Respiratory chain</keyword>
<keyword evidence="11 17" id="KW-1133">Transmembrane helix</keyword>
<dbReference type="AlphaFoldDB" id="U3L0D3"/>
<dbReference type="Pfam" id="PF00361">
    <property type="entry name" value="Proton_antipo_M"/>
    <property type="match status" value="1"/>
</dbReference>
<comment type="catalytic activity">
    <reaction evidence="16 17">
        <text>a ubiquinone + NADH + 5 H(+)(in) = a ubiquinol + NAD(+) + 4 H(+)(out)</text>
        <dbReference type="Rhea" id="RHEA:29091"/>
        <dbReference type="Rhea" id="RHEA-COMP:9565"/>
        <dbReference type="Rhea" id="RHEA-COMP:9566"/>
        <dbReference type="ChEBI" id="CHEBI:15378"/>
        <dbReference type="ChEBI" id="CHEBI:16389"/>
        <dbReference type="ChEBI" id="CHEBI:17976"/>
        <dbReference type="ChEBI" id="CHEBI:57540"/>
        <dbReference type="ChEBI" id="CHEBI:57945"/>
        <dbReference type="EC" id="7.1.1.2"/>
    </reaction>
</comment>